<accession>A0A078AFS6</accession>
<feature type="region of interest" description="Disordered" evidence="2">
    <location>
        <begin position="943"/>
        <end position="990"/>
    </location>
</feature>
<sequence length="1152" mass="133630">MIENSKNLKHLKINNKDKETAKRQYIQPAGKSVANPKDKLFELFCSKILIRSLQKQGISLFNPEQDFNQAGQIQSRLSLTESFLFNQQSLITLDQRVLSQIWTMCLQAQIKDSKQDKLEGYFETKYDYTAPSQEFKINIENFSQSSAYFKNLRYYCQLINSEEKSKYVNNQVLLSTFADIVKKLKNANMSDKFYQAQLSQALDNENPNQQNIHMNKFNFEADSQNITVLDFMRVLFTIDCDQARQKLIINCHLIVPDLAFNFIKVPKVTIISTPLSRMLLGRNSADDKQKIQSNFREAGLMYSGFVSIDQDKRIYPLMPNDPESFNSSIVGLWFYGISDINCQYVWAACARFVFCRNFKDKGKLSISKKQTAFIIVGFNQKQYPQFYQVQAQGDLWKIISQNQKINRETQLQFKSFTMSNLNEQRCFTISDYIKRKTSEFKPQKDIQVERVDKNMRENEVKQHRRQISSANPLSKGKIQSRTERDIIPSTQNQKVSQYVTLDADDQDQFEVPKPAKFNMAPFLKDSIRLQCNDQSNEKNSGNNTSLNSSSNPNRSRNSQSKKRLNNQQEQAKELKLSQQIQLTKNNLEYLNKQSDDLRTSKELQIQQLLQSSQKSSRSRSNKNQLLQKQEMLNLDAPIRNSFEQHNIPGYEQIHSSPRSLQIFIDQQNHINHLSQQMVLLNQQVQNLTLIIQQQQIHINNQQQQYSQTTTAYQTQVSHSNHNSISANQQQNTNNFQVNPPPQSQYSSVSYSNAVQDQYASEGQNMMLISQPTAEFPLQQSIHSQFQSNQLTYQQRYELGQIETLGRFDHQQFNQQIIHQSQEEEEAKQRRNSDNSLIEDQEIPLPDRSMGEKRSRNQRKTKQQHQIEIPRQSTHQHLNNNNFLQNLQEAEAQLNTLSEISKELSGSNQKLRRSQSSMMSNATGNELNAIKTNLKNQYEDQLAATRPKASRNVLNNVNKQVKNSSKSSSSSSRSRDSDSDDENGVDHTYNPYSFKKIEQAIFKRKPTTDNIKQGNTSIIKEQPRHEEESSRKKKIVESENEDDDESEEEKERQKIIVQLRNDRQGKTDWTMDLPKIQYAADDEDDDDEDVLSNNLSDDDDDMDSDDDKEFAKKYKPSVKISKNAKTNQDSDDDKSDILDASSIARVEKKYIKH</sequence>
<gene>
    <name evidence="4" type="primary">Contig15656.g16678</name>
    <name evidence="4" type="ORF">STYLEM_8735</name>
</gene>
<keyword evidence="5" id="KW-1185">Reference proteome</keyword>
<evidence type="ECO:0000256" key="2">
    <source>
        <dbReference type="SAM" id="MobiDB-lite"/>
    </source>
</evidence>
<feature type="compositionally biased region" description="Low complexity" evidence="2">
    <location>
        <begin position="538"/>
        <end position="558"/>
    </location>
</feature>
<feature type="region of interest" description="Disordered" evidence="2">
    <location>
        <begin position="456"/>
        <end position="491"/>
    </location>
</feature>
<evidence type="ECO:0000256" key="1">
    <source>
        <dbReference type="SAM" id="Coils"/>
    </source>
</evidence>
<feature type="region of interest" description="Disordered" evidence="2">
    <location>
        <begin position="1004"/>
        <end position="1052"/>
    </location>
</feature>
<keyword evidence="1" id="KW-0175">Coiled coil</keyword>
<feature type="region of interest" description="Disordered" evidence="2">
    <location>
        <begin position="731"/>
        <end position="750"/>
    </location>
</feature>
<feature type="region of interest" description="Disordered" evidence="2">
    <location>
        <begin position="1077"/>
        <end position="1134"/>
    </location>
</feature>
<feature type="compositionally biased region" description="Acidic residues" evidence="2">
    <location>
        <begin position="1037"/>
        <end position="1047"/>
    </location>
</feature>
<dbReference type="Proteomes" id="UP000039865">
    <property type="component" value="Unassembled WGS sequence"/>
</dbReference>
<organism evidence="4 5">
    <name type="scientific">Stylonychia lemnae</name>
    <name type="common">Ciliate</name>
    <dbReference type="NCBI Taxonomy" id="5949"/>
    <lineage>
        <taxon>Eukaryota</taxon>
        <taxon>Sar</taxon>
        <taxon>Alveolata</taxon>
        <taxon>Ciliophora</taxon>
        <taxon>Intramacronucleata</taxon>
        <taxon>Spirotrichea</taxon>
        <taxon>Stichotrichia</taxon>
        <taxon>Sporadotrichida</taxon>
        <taxon>Oxytrichidae</taxon>
        <taxon>Stylonychinae</taxon>
        <taxon>Stylonychia</taxon>
    </lineage>
</organism>
<feature type="coiled-coil region" evidence="1">
    <location>
        <begin position="879"/>
        <end position="906"/>
    </location>
</feature>
<dbReference type="InterPro" id="IPR057731">
    <property type="entry name" value="STIL_N"/>
</dbReference>
<feature type="compositionally biased region" description="Basic and acidic residues" evidence="2">
    <location>
        <begin position="1020"/>
        <end position="1029"/>
    </location>
</feature>
<feature type="region of interest" description="Disordered" evidence="2">
    <location>
        <begin position="533"/>
        <end position="577"/>
    </location>
</feature>
<feature type="compositionally biased region" description="Low complexity" evidence="2">
    <location>
        <begin position="951"/>
        <end position="971"/>
    </location>
</feature>
<feature type="compositionally biased region" description="Polar residues" evidence="2">
    <location>
        <begin position="1007"/>
        <end position="1018"/>
    </location>
</feature>
<evidence type="ECO:0000313" key="4">
    <source>
        <dbReference type="EMBL" id="CDW79743.1"/>
    </source>
</evidence>
<evidence type="ECO:0000259" key="3">
    <source>
        <dbReference type="Pfam" id="PF15253"/>
    </source>
</evidence>
<evidence type="ECO:0000313" key="5">
    <source>
        <dbReference type="Proteomes" id="UP000039865"/>
    </source>
</evidence>
<feature type="region of interest" description="Disordered" evidence="2">
    <location>
        <begin position="819"/>
        <end position="876"/>
    </location>
</feature>
<feature type="compositionally biased region" description="Acidic residues" evidence="2">
    <location>
        <begin position="1079"/>
        <end position="1107"/>
    </location>
</feature>
<dbReference type="Pfam" id="PF15253">
    <property type="entry name" value="STIL_N"/>
    <property type="match status" value="1"/>
</dbReference>
<dbReference type="InParanoid" id="A0A078AFS6"/>
<protein>
    <recommendedName>
        <fullName evidence="3">STIL N-terminal domain-containing protein</fullName>
    </recommendedName>
</protein>
<feature type="domain" description="STIL N-terminal" evidence="3">
    <location>
        <begin position="224"/>
        <end position="394"/>
    </location>
</feature>
<proteinExistence type="predicted"/>
<dbReference type="OrthoDB" id="303253at2759"/>
<reference evidence="4 5" key="1">
    <citation type="submission" date="2014-06" db="EMBL/GenBank/DDBJ databases">
        <authorList>
            <person name="Swart Estienne"/>
        </authorList>
    </citation>
    <scope>NUCLEOTIDE SEQUENCE [LARGE SCALE GENOMIC DNA]</scope>
    <source>
        <strain evidence="4 5">130c</strain>
    </source>
</reference>
<dbReference type="EMBL" id="CCKQ01008306">
    <property type="protein sequence ID" value="CDW79743.1"/>
    <property type="molecule type" value="Genomic_DNA"/>
</dbReference>
<dbReference type="AlphaFoldDB" id="A0A078AFS6"/>
<name>A0A078AFS6_STYLE</name>